<dbReference type="Pfam" id="PF00653">
    <property type="entry name" value="BIR"/>
    <property type="match status" value="2"/>
</dbReference>
<dbReference type="PANTHER" id="PTHR10044">
    <property type="entry name" value="INHIBITOR OF APOPTOSIS"/>
    <property type="match status" value="1"/>
</dbReference>
<dbReference type="GO" id="GO:0005737">
    <property type="term" value="C:cytoplasm"/>
    <property type="evidence" value="ECO:0007669"/>
    <property type="project" value="TreeGrafter"/>
</dbReference>
<dbReference type="SMART" id="SM00238">
    <property type="entry name" value="BIR"/>
    <property type="match status" value="1"/>
</dbReference>
<feature type="non-terminal residue" evidence="1">
    <location>
        <position position="316"/>
    </location>
</feature>
<proteinExistence type="predicted"/>
<dbReference type="InterPro" id="IPR050784">
    <property type="entry name" value="IAP"/>
</dbReference>
<dbReference type="GO" id="GO:0051726">
    <property type="term" value="P:regulation of cell cycle"/>
    <property type="evidence" value="ECO:0007669"/>
    <property type="project" value="TreeGrafter"/>
</dbReference>
<dbReference type="PROSITE" id="PS50143">
    <property type="entry name" value="BIR_REPEAT_2"/>
    <property type="match status" value="2"/>
</dbReference>
<dbReference type="GO" id="GO:0005634">
    <property type="term" value="C:nucleus"/>
    <property type="evidence" value="ECO:0007669"/>
    <property type="project" value="TreeGrafter"/>
</dbReference>
<name>A0A147B6T0_9ACAR</name>
<evidence type="ECO:0000313" key="1">
    <source>
        <dbReference type="EMBL" id="JAR86493.1"/>
    </source>
</evidence>
<dbReference type="PANTHER" id="PTHR10044:SF139">
    <property type="entry name" value="DEATH-ASSOCIATED INHIBITOR OF APOPTOSIS 2"/>
    <property type="match status" value="1"/>
</dbReference>
<sequence length="316" mass="35225">TVCFHCNGCHTGWANDDDPLVEHSRWFPQCMFMRFVHGENVINYVAEKHKEHMEKLVKRGRSKAEAYHRAQVENLFDGETIQFYSSAGISIEVLHLAASILNNVHVTREDIEQEVAELCELKMDQGCQSNVPRRTPGPPHAPESLIYGHVHDGNYWLDKNTADPSSQLRPPSLSHARYPEYGSFDTRLATFAGFPVPSTHTLDPHKLSDAGFFYTGTGDDTLCFYCGLKLQQWEPLDSPYTEHEKWNPNCEFVRYVIHGRRAAAASTDRGIDVSKSRAEASLGAGPDSGFYSMSLGTGLQAVSTGGHAGPLRMGLR</sequence>
<accession>A0A147B6T0</accession>
<dbReference type="Gene3D" id="1.10.1170.10">
    <property type="entry name" value="Inhibitor Of Apoptosis Protein (2mihbC-IAP-1), Chain A"/>
    <property type="match status" value="2"/>
</dbReference>
<feature type="non-terminal residue" evidence="1">
    <location>
        <position position="1"/>
    </location>
</feature>
<reference evidence="1" key="1">
    <citation type="submission" date="2016-03" db="EMBL/GenBank/DDBJ databases">
        <title>Gut transcriptome analysis on engorged females of Ornithodoros mimon (Acari: Argasidae) and phylogenetic inferences of soft ticks.</title>
        <authorList>
            <person name="Landulfo G.A."/>
            <person name="Giovanni D."/>
            <person name="Carvalho E."/>
            <person name="Junqueira-de-Azevedo I."/>
            <person name="Patane J."/>
            <person name="Mendoca R."/>
            <person name="Barros-Battesti D."/>
        </authorList>
    </citation>
    <scope>NUCLEOTIDE SEQUENCE</scope>
    <source>
        <strain evidence="1">Females</strain>
        <tissue evidence="1">Gut</tissue>
    </source>
</reference>
<dbReference type="InterPro" id="IPR001370">
    <property type="entry name" value="BIR_rpt"/>
</dbReference>
<dbReference type="EMBL" id="GEIB01001940">
    <property type="protein sequence ID" value="JAR86493.1"/>
    <property type="molecule type" value="Transcribed_RNA"/>
</dbReference>
<protein>
    <submittedName>
        <fullName evidence="1">E3 ubiquitin protein ligase iap 3 like</fullName>
    </submittedName>
</protein>
<dbReference type="CDD" id="cd00022">
    <property type="entry name" value="BIR"/>
    <property type="match status" value="1"/>
</dbReference>
<dbReference type="AlphaFoldDB" id="A0A147B6T0"/>
<organism evidence="1">
    <name type="scientific">Alectorobius mimon</name>
    <dbReference type="NCBI Taxonomy" id="360319"/>
    <lineage>
        <taxon>Eukaryota</taxon>
        <taxon>Metazoa</taxon>
        <taxon>Ecdysozoa</taxon>
        <taxon>Arthropoda</taxon>
        <taxon>Chelicerata</taxon>
        <taxon>Arachnida</taxon>
        <taxon>Acari</taxon>
        <taxon>Parasitiformes</taxon>
        <taxon>Ixodida</taxon>
        <taxon>Ixodoidea</taxon>
        <taxon>Argasidae</taxon>
        <taxon>Ornithodorinae</taxon>
        <taxon>Alectorobius</taxon>
    </lineage>
</organism>
<dbReference type="SUPFAM" id="SSF57924">
    <property type="entry name" value="Inhibitor of apoptosis (IAP) repeat"/>
    <property type="match status" value="2"/>
</dbReference>